<dbReference type="GO" id="GO:0046872">
    <property type="term" value="F:metal ion binding"/>
    <property type="evidence" value="ECO:0007669"/>
    <property type="project" value="UniProtKB-KW"/>
</dbReference>
<evidence type="ECO:0000256" key="6">
    <source>
        <dbReference type="ARBA" id="ARBA00022723"/>
    </source>
</evidence>
<comment type="catalytic activity">
    <reaction evidence="1">
        <text>ATP = 3',5'-cyclic AMP + diphosphate</text>
        <dbReference type="Rhea" id="RHEA:15389"/>
        <dbReference type="ChEBI" id="CHEBI:30616"/>
        <dbReference type="ChEBI" id="CHEBI:33019"/>
        <dbReference type="ChEBI" id="CHEBI:58165"/>
        <dbReference type="EC" id="4.6.1.1"/>
    </reaction>
</comment>
<keyword evidence="14" id="KW-0325">Glycoprotein</keyword>
<dbReference type="GO" id="GO:0005524">
    <property type="term" value="F:ATP binding"/>
    <property type="evidence" value="ECO:0007669"/>
    <property type="project" value="UniProtKB-KW"/>
</dbReference>
<evidence type="ECO:0000256" key="1">
    <source>
        <dbReference type="ARBA" id="ARBA00001593"/>
    </source>
</evidence>
<evidence type="ECO:0000256" key="17">
    <source>
        <dbReference type="SAM" id="Phobius"/>
    </source>
</evidence>
<dbReference type="InterPro" id="IPR029787">
    <property type="entry name" value="Nucleotide_cyclase"/>
</dbReference>
<dbReference type="InterPro" id="IPR001054">
    <property type="entry name" value="A/G_cyclase"/>
</dbReference>
<evidence type="ECO:0000256" key="10">
    <source>
        <dbReference type="ARBA" id="ARBA00022842"/>
    </source>
</evidence>
<keyword evidence="10" id="KW-0460">Magnesium</keyword>
<evidence type="ECO:0000256" key="16">
    <source>
        <dbReference type="RuleBase" id="RU000405"/>
    </source>
</evidence>
<name>A0AAV4D150_9GAST</name>
<feature type="domain" description="Guanylate cyclase" evidence="18">
    <location>
        <begin position="466"/>
        <end position="604"/>
    </location>
</feature>
<keyword evidence="15 16" id="KW-0456">Lyase</keyword>
<dbReference type="CDD" id="cd07302">
    <property type="entry name" value="CHD"/>
    <property type="match status" value="2"/>
</dbReference>
<proteinExistence type="inferred from homology"/>
<feature type="transmembrane region" description="Helical" evidence="17">
    <location>
        <begin position="175"/>
        <end position="193"/>
    </location>
</feature>
<dbReference type="SMART" id="SM00044">
    <property type="entry name" value="CYCc"/>
    <property type="match status" value="1"/>
</dbReference>
<evidence type="ECO:0000313" key="19">
    <source>
        <dbReference type="EMBL" id="GFO37848.1"/>
    </source>
</evidence>
<evidence type="ECO:0000259" key="18">
    <source>
        <dbReference type="PROSITE" id="PS50125"/>
    </source>
</evidence>
<evidence type="ECO:0000256" key="12">
    <source>
        <dbReference type="ARBA" id="ARBA00022998"/>
    </source>
</evidence>
<dbReference type="InterPro" id="IPR018297">
    <property type="entry name" value="A/G_cyclase_CS"/>
</dbReference>
<dbReference type="PROSITE" id="PS50125">
    <property type="entry name" value="GUANYLATE_CYCLASE_2"/>
    <property type="match status" value="2"/>
</dbReference>
<keyword evidence="13 17" id="KW-0472">Membrane</keyword>
<dbReference type="GO" id="GO:0035556">
    <property type="term" value="P:intracellular signal transduction"/>
    <property type="evidence" value="ECO:0007669"/>
    <property type="project" value="InterPro"/>
</dbReference>
<dbReference type="Proteomes" id="UP000735302">
    <property type="component" value="Unassembled WGS sequence"/>
</dbReference>
<comment type="subcellular location">
    <subcellularLocation>
        <location evidence="3">Membrane</location>
        <topology evidence="3">Multi-pass membrane protein</topology>
    </subcellularLocation>
</comment>
<dbReference type="EMBL" id="BLXT01007308">
    <property type="protein sequence ID" value="GFO37848.1"/>
    <property type="molecule type" value="Genomic_DNA"/>
</dbReference>
<reference evidence="19 20" key="1">
    <citation type="journal article" date="2021" name="Elife">
        <title>Chloroplast acquisition without the gene transfer in kleptoplastic sea slugs, Plakobranchus ocellatus.</title>
        <authorList>
            <person name="Maeda T."/>
            <person name="Takahashi S."/>
            <person name="Yoshida T."/>
            <person name="Shimamura S."/>
            <person name="Takaki Y."/>
            <person name="Nagai Y."/>
            <person name="Toyoda A."/>
            <person name="Suzuki Y."/>
            <person name="Arimoto A."/>
            <person name="Ishii H."/>
            <person name="Satoh N."/>
            <person name="Nishiyama T."/>
            <person name="Hasebe M."/>
            <person name="Maruyama T."/>
            <person name="Minagawa J."/>
            <person name="Obokata J."/>
            <person name="Shigenobu S."/>
        </authorList>
    </citation>
    <scope>NUCLEOTIDE SEQUENCE [LARGE SCALE GENOMIC DNA]</scope>
</reference>
<feature type="domain" description="Guanylate cyclase" evidence="18">
    <location>
        <begin position="1"/>
        <end position="36"/>
    </location>
</feature>
<keyword evidence="7" id="KW-0677">Repeat</keyword>
<dbReference type="GO" id="GO:0005886">
    <property type="term" value="C:plasma membrane"/>
    <property type="evidence" value="ECO:0007669"/>
    <property type="project" value="InterPro"/>
</dbReference>
<feature type="transmembrane region" description="Helical" evidence="17">
    <location>
        <begin position="199"/>
        <end position="225"/>
    </location>
</feature>
<keyword evidence="12" id="KW-0115">cAMP biosynthesis</keyword>
<dbReference type="PANTHER" id="PTHR45627:SF16">
    <property type="entry name" value="ADENYLATE CYCLASE"/>
    <property type="match status" value="1"/>
</dbReference>
<accession>A0AAV4D150</accession>
<evidence type="ECO:0000256" key="13">
    <source>
        <dbReference type="ARBA" id="ARBA00023136"/>
    </source>
</evidence>
<feature type="transmembrane region" description="Helical" evidence="17">
    <location>
        <begin position="337"/>
        <end position="359"/>
    </location>
</feature>
<dbReference type="Pfam" id="PF00211">
    <property type="entry name" value="Guanylate_cyc"/>
    <property type="match status" value="2"/>
</dbReference>
<dbReference type="AlphaFoldDB" id="A0AAV4D150"/>
<feature type="transmembrane region" description="Helical" evidence="17">
    <location>
        <begin position="379"/>
        <end position="399"/>
    </location>
</feature>
<dbReference type="GO" id="GO:0007189">
    <property type="term" value="P:adenylate cyclase-activating G protein-coupled receptor signaling pathway"/>
    <property type="evidence" value="ECO:0007669"/>
    <property type="project" value="TreeGrafter"/>
</dbReference>
<evidence type="ECO:0000256" key="2">
    <source>
        <dbReference type="ARBA" id="ARBA00001946"/>
    </source>
</evidence>
<keyword evidence="9" id="KW-0067">ATP-binding</keyword>
<feature type="transmembrane region" description="Helical" evidence="17">
    <location>
        <begin position="246"/>
        <end position="263"/>
    </location>
</feature>
<evidence type="ECO:0000256" key="14">
    <source>
        <dbReference type="ARBA" id="ARBA00023180"/>
    </source>
</evidence>
<comment type="cofactor">
    <cofactor evidence="2">
        <name>Mg(2+)</name>
        <dbReference type="ChEBI" id="CHEBI:18420"/>
    </cofactor>
</comment>
<evidence type="ECO:0000256" key="9">
    <source>
        <dbReference type="ARBA" id="ARBA00022840"/>
    </source>
</evidence>
<dbReference type="Gene3D" id="3.30.70.1230">
    <property type="entry name" value="Nucleotide cyclase"/>
    <property type="match status" value="2"/>
</dbReference>
<evidence type="ECO:0000256" key="5">
    <source>
        <dbReference type="ARBA" id="ARBA00022692"/>
    </source>
</evidence>
<evidence type="ECO:0000256" key="4">
    <source>
        <dbReference type="ARBA" id="ARBA00012201"/>
    </source>
</evidence>
<keyword evidence="11 17" id="KW-1133">Transmembrane helix</keyword>
<keyword evidence="20" id="KW-1185">Reference proteome</keyword>
<dbReference type="InterPro" id="IPR009398">
    <property type="entry name" value="Adcy_conserved_dom"/>
</dbReference>
<evidence type="ECO:0000256" key="15">
    <source>
        <dbReference type="ARBA" id="ARBA00023239"/>
    </source>
</evidence>
<dbReference type="GO" id="GO:0006171">
    <property type="term" value="P:cAMP biosynthetic process"/>
    <property type="evidence" value="ECO:0007669"/>
    <property type="project" value="UniProtKB-KW"/>
</dbReference>
<comment type="caution">
    <text evidence="19">The sequence shown here is derived from an EMBL/GenBank/DDBJ whole genome shotgun (WGS) entry which is preliminary data.</text>
</comment>
<dbReference type="PROSITE" id="PS00452">
    <property type="entry name" value="GUANYLATE_CYCLASE_1"/>
    <property type="match status" value="2"/>
</dbReference>
<evidence type="ECO:0000256" key="3">
    <source>
        <dbReference type="ARBA" id="ARBA00004141"/>
    </source>
</evidence>
<keyword evidence="6" id="KW-0479">Metal-binding</keyword>
<keyword evidence="5 17" id="KW-0812">Transmembrane</keyword>
<evidence type="ECO:0000256" key="8">
    <source>
        <dbReference type="ARBA" id="ARBA00022741"/>
    </source>
</evidence>
<feature type="transmembrane region" description="Helical" evidence="17">
    <location>
        <begin position="312"/>
        <end position="330"/>
    </location>
</feature>
<dbReference type="EC" id="4.6.1.1" evidence="4"/>
<dbReference type="PANTHER" id="PTHR45627">
    <property type="entry name" value="ADENYLATE CYCLASE TYPE 1"/>
    <property type="match status" value="1"/>
</dbReference>
<dbReference type="GO" id="GO:0004016">
    <property type="term" value="F:adenylate cyclase activity"/>
    <property type="evidence" value="ECO:0007669"/>
    <property type="project" value="UniProtKB-EC"/>
</dbReference>
<dbReference type="FunFam" id="3.30.70.1230:FF:000001">
    <property type="entry name" value="Adenylate cyclase"/>
    <property type="match status" value="1"/>
</dbReference>
<evidence type="ECO:0000256" key="11">
    <source>
        <dbReference type="ARBA" id="ARBA00022989"/>
    </source>
</evidence>
<evidence type="ECO:0000313" key="20">
    <source>
        <dbReference type="Proteomes" id="UP000735302"/>
    </source>
</evidence>
<organism evidence="19 20">
    <name type="scientific">Plakobranchus ocellatus</name>
    <dbReference type="NCBI Taxonomy" id="259542"/>
    <lineage>
        <taxon>Eukaryota</taxon>
        <taxon>Metazoa</taxon>
        <taxon>Spiralia</taxon>
        <taxon>Lophotrochozoa</taxon>
        <taxon>Mollusca</taxon>
        <taxon>Gastropoda</taxon>
        <taxon>Heterobranchia</taxon>
        <taxon>Euthyneura</taxon>
        <taxon>Panpulmonata</taxon>
        <taxon>Sacoglossa</taxon>
        <taxon>Placobranchoidea</taxon>
        <taxon>Plakobranchidae</taxon>
        <taxon>Plakobranchus</taxon>
    </lineage>
</organism>
<comment type="similarity">
    <text evidence="16">Belongs to the adenylyl cyclase class-4/guanylyl cyclase family.</text>
</comment>
<evidence type="ECO:0000256" key="7">
    <source>
        <dbReference type="ARBA" id="ARBA00022737"/>
    </source>
</evidence>
<dbReference type="SUPFAM" id="SSF55073">
    <property type="entry name" value="Nucleotide cyclase"/>
    <property type="match status" value="2"/>
</dbReference>
<protein>
    <recommendedName>
        <fullName evidence="4">adenylate cyclase</fullName>
        <ecNumber evidence="4">4.6.1.1</ecNumber>
    </recommendedName>
</protein>
<dbReference type="Pfam" id="PF06327">
    <property type="entry name" value="Adcy_cons_dom"/>
    <property type="match status" value="1"/>
</dbReference>
<gene>
    <name evidence="19" type="ORF">PoB_006435300</name>
</gene>
<keyword evidence="8" id="KW-0547">Nucleotide-binding</keyword>
<sequence length="664" mass="75898">MRVGIHSGRVHCGVLGLYKWQFDVWSNDVTLANHMESGGLPGHVHISEATKDYLEGDYDLEPGNGGQRDAHLASLKMKTYLIKINTRRYKAFDNDTREHVTSGAMKLMGIEEKGHVLEAKDIENEVNDYLSRAIDARRVDRLRSEHVRGFFMKFNNKAIEEKFSMKHDRMFSDHMLCQVVVVILLALSHFSLLGQDSRLHLVMAFLIQINLTLFLICCLDCMPCVPKDIKRNYRQCFRRKAISQSFATLSIVTVFIAAIYPMLPLATPDLRKCLIDLYGNFTLAVVRSANITRFSKTTVCNPDRGTQFFPEHIIFSVVVAMLSTSVFLEVSSLLKLLITLCLGFVFLLLIETTYVNLFINKDYIWLTDHGFEPESPTQWLNLQWEAIAIVVLVAVLLFVHAQQVESTARLDFIWKIQAQEEKEQMENLREYNLKLLSNILPLHVAKHFLNMKSETNLYYEDINNVGIMFASIVNFSEFYMELEANNEGVECLRLLNEIIADFDTLLTHRRFYCVEKIKTVGQTYMCASGLTQRTNFPDMTHILALADYTFALQNQLQYINENSFNNFVIRIGLNIGPVVAGVIGIKKPHYDIWGNSVNVASRMDSTGVPGKIQVTTEMYRILSANHYSLTMRGIVRVKGKGDMYTHFLEAMPPGASFEDMQTFD</sequence>